<sequence>MAMIMGKRMSGGAAALVAAGLMVAACNAESDASAAATGTDGKGAAAMKALAAAAPVAAAPVAGRPSPQDRAAIMRAAGFTDPQGDDRWTYGPDGCDGVWATIDQYRDINGDGRPDAVVGSDGDACFGMNQRKVILLTRSAAGWDVVTDFQMRFVVYGFFPRPGIAWPDIEMFDGMSGEQKPDGNIVAGGCEHFLRWNGREYVAGGTSQNGRICTTEKIAGASPVAAAPAPAGQSAFLPLPIGYYASRYGRPAAEACADESSLKYLGRDAIHYAGGEPCRHVSTRALGKGAYAVTTMCEGRSQTERFEVKGTSWSWGENGGDDGDLCPAASVPSALRFKG</sequence>
<evidence type="ECO:0000313" key="3">
    <source>
        <dbReference type="Proteomes" id="UP000248597"/>
    </source>
</evidence>
<organism evidence="2 3">
    <name type="scientific">Sphingopyxis macrogoltabida</name>
    <name type="common">Sphingomonas macrogoltabidus</name>
    <dbReference type="NCBI Taxonomy" id="33050"/>
    <lineage>
        <taxon>Bacteria</taxon>
        <taxon>Pseudomonadati</taxon>
        <taxon>Pseudomonadota</taxon>
        <taxon>Alphaproteobacteria</taxon>
        <taxon>Sphingomonadales</taxon>
        <taxon>Sphingomonadaceae</taxon>
        <taxon>Sphingopyxis</taxon>
    </lineage>
</organism>
<comment type="caution">
    <text evidence="2">The sequence shown here is derived from an EMBL/GenBank/DDBJ whole genome shotgun (WGS) entry which is preliminary data.</text>
</comment>
<proteinExistence type="predicted"/>
<accession>A0A2W5L3M0</accession>
<feature type="chain" id="PRO_5016152869" evidence="1">
    <location>
        <begin position="25"/>
        <end position="339"/>
    </location>
</feature>
<feature type="signal peptide" evidence="1">
    <location>
        <begin position="1"/>
        <end position="24"/>
    </location>
</feature>
<gene>
    <name evidence="2" type="ORF">DI569_03415</name>
</gene>
<evidence type="ECO:0000313" key="2">
    <source>
        <dbReference type="EMBL" id="PZQ23776.1"/>
    </source>
</evidence>
<dbReference type="AlphaFoldDB" id="A0A2W5L3M0"/>
<name>A0A2W5L3M0_SPHMC</name>
<dbReference type="EMBL" id="QFPJ01000005">
    <property type="protein sequence ID" value="PZQ23776.1"/>
    <property type="molecule type" value="Genomic_DNA"/>
</dbReference>
<evidence type="ECO:0000256" key="1">
    <source>
        <dbReference type="SAM" id="SignalP"/>
    </source>
</evidence>
<dbReference type="Proteomes" id="UP000248597">
    <property type="component" value="Unassembled WGS sequence"/>
</dbReference>
<keyword evidence="1" id="KW-0732">Signal</keyword>
<protein>
    <submittedName>
        <fullName evidence="2">Uncharacterized protein</fullName>
    </submittedName>
</protein>
<reference evidence="2 3" key="1">
    <citation type="submission" date="2017-08" db="EMBL/GenBank/DDBJ databases">
        <title>Infants hospitalized years apart are colonized by the same room-sourced microbial strains.</title>
        <authorList>
            <person name="Brooks B."/>
            <person name="Olm M.R."/>
            <person name="Firek B.A."/>
            <person name="Baker R."/>
            <person name="Thomas B.C."/>
            <person name="Morowitz M.J."/>
            <person name="Banfield J.F."/>
        </authorList>
    </citation>
    <scope>NUCLEOTIDE SEQUENCE [LARGE SCALE GENOMIC DNA]</scope>
    <source>
        <strain evidence="2">S2_005_003_R2_47</strain>
    </source>
</reference>
<dbReference type="PROSITE" id="PS51257">
    <property type="entry name" value="PROKAR_LIPOPROTEIN"/>
    <property type="match status" value="1"/>
</dbReference>